<dbReference type="EMBL" id="CP002955">
    <property type="protein sequence ID" value="AEL27236.1"/>
    <property type="molecule type" value="Genomic_DNA"/>
</dbReference>
<feature type="transmembrane region" description="Helical" evidence="1">
    <location>
        <begin position="12"/>
        <end position="33"/>
    </location>
</feature>
<dbReference type="Proteomes" id="UP000001635">
    <property type="component" value="Chromosome"/>
</dbReference>
<feature type="transmembrane region" description="Helical" evidence="1">
    <location>
        <begin position="71"/>
        <end position="92"/>
    </location>
</feature>
<keyword evidence="1" id="KW-0812">Transmembrane</keyword>
<feature type="transmembrane region" description="Helical" evidence="1">
    <location>
        <begin position="39"/>
        <end position="64"/>
    </location>
</feature>
<proteinExistence type="predicted"/>
<evidence type="ECO:0000256" key="1">
    <source>
        <dbReference type="SAM" id="Phobius"/>
    </source>
</evidence>
<dbReference type="RefSeq" id="WP_014021523.1">
    <property type="nucleotide sequence ID" value="NC_015914.1"/>
</dbReference>
<evidence type="ECO:0000313" key="3">
    <source>
        <dbReference type="Proteomes" id="UP000001635"/>
    </source>
</evidence>
<protein>
    <submittedName>
        <fullName evidence="2">Uncharacterized protein</fullName>
    </submittedName>
</protein>
<keyword evidence="1" id="KW-1133">Transmembrane helix</keyword>
<accession>G0IYQ3</accession>
<organism evidence="2 3">
    <name type="scientific">Cyclobacterium marinum (strain ATCC 25205 / DSM 745 / LMG 13164 / NCIMB 1802)</name>
    <name type="common">Flectobacillus marinus</name>
    <dbReference type="NCBI Taxonomy" id="880070"/>
    <lineage>
        <taxon>Bacteria</taxon>
        <taxon>Pseudomonadati</taxon>
        <taxon>Bacteroidota</taxon>
        <taxon>Cytophagia</taxon>
        <taxon>Cytophagales</taxon>
        <taxon>Cyclobacteriaceae</taxon>
        <taxon>Cyclobacterium</taxon>
    </lineage>
</organism>
<dbReference type="OrthoDB" id="1435846at2"/>
<dbReference type="KEGG" id="cmr:Cycma_3516"/>
<gene>
    <name evidence="2" type="ordered locus">Cycma_3516</name>
</gene>
<evidence type="ECO:0000313" key="2">
    <source>
        <dbReference type="EMBL" id="AEL27236.1"/>
    </source>
</evidence>
<sequence length="312" mass="35604">MKKALKGSSFLFYFLTIIVFFILGAMFSGYMGVGKNQGLAGATILIGYALLYAFGALILAIILAGRLKTKIIVYTNFILFIVLSILLFLGYMRHLELERDKVPAQQKQITPKPIPVQPVHNIQFEKVMGQGLFSPNFSANDKLYFYSPSNPNAWNGLGEVIDSLVFYKNHNGQYDIQYAPPYFFPEIEKLDYDWLMLKVLTSGKYMLEVEVNKETGQSVLIDKFSGKLIYWPEFILNINSVEILDAFPQKVLVKPLENASINTRPYDFLQPIAVRGDWLKVKLTDKDFSSLDQGWIKWRSGGKLIIRYSLFS</sequence>
<keyword evidence="3" id="KW-1185">Reference proteome</keyword>
<dbReference type="eggNOG" id="ENOG5032437">
    <property type="taxonomic scope" value="Bacteria"/>
</dbReference>
<reference evidence="3" key="1">
    <citation type="submission" date="2011-07" db="EMBL/GenBank/DDBJ databases">
        <title>The complete genome of Cyclobacterium marinum DSM 745.</title>
        <authorList>
            <person name="Lucas S."/>
            <person name="Han J."/>
            <person name="Lapidus A."/>
            <person name="Bruce D."/>
            <person name="Goodwin L."/>
            <person name="Pitluck S."/>
            <person name="Peters L."/>
            <person name="Kyrpides N."/>
            <person name="Mavromatis K."/>
            <person name="Ivanova N."/>
            <person name="Ovchinnikova G."/>
            <person name="Chertkov O."/>
            <person name="Detter J.C."/>
            <person name="Tapia R."/>
            <person name="Han C."/>
            <person name="Land M."/>
            <person name="Hauser L."/>
            <person name="Markowitz V."/>
            <person name="Cheng J.-F."/>
            <person name="Hugenholtz P."/>
            <person name="Woyke T."/>
            <person name="Wu D."/>
            <person name="Tindall B."/>
            <person name="Schuetze A."/>
            <person name="Brambilla E."/>
            <person name="Klenk H.-P."/>
            <person name="Eisen J.A."/>
        </authorList>
    </citation>
    <scope>NUCLEOTIDE SEQUENCE [LARGE SCALE GENOMIC DNA]</scope>
    <source>
        <strain evidence="3">ATCC 25205 / DSM 745 / LMG 13164 / NCIMB 1802</strain>
    </source>
</reference>
<dbReference type="AlphaFoldDB" id="G0IYQ3"/>
<dbReference type="HOGENOM" id="CLU_890591_0_0_10"/>
<name>G0IYQ3_CYCMS</name>
<keyword evidence="1" id="KW-0472">Membrane</keyword>